<protein>
    <submittedName>
        <fullName evidence="2">Uncharacterized protein</fullName>
    </submittedName>
</protein>
<dbReference type="Proteomes" id="UP000294796">
    <property type="component" value="Unassembled WGS sequence"/>
</dbReference>
<feature type="transmembrane region" description="Helical" evidence="1">
    <location>
        <begin position="41"/>
        <end position="58"/>
    </location>
</feature>
<keyword evidence="3" id="KW-1185">Reference proteome</keyword>
<organism evidence="2 3">
    <name type="scientific">Luteimonas aestuarii</name>
    <dbReference type="NCBI Taxonomy" id="453837"/>
    <lineage>
        <taxon>Bacteria</taxon>
        <taxon>Pseudomonadati</taxon>
        <taxon>Pseudomonadota</taxon>
        <taxon>Gammaproteobacteria</taxon>
        <taxon>Lysobacterales</taxon>
        <taxon>Lysobacteraceae</taxon>
        <taxon>Luteimonas</taxon>
    </lineage>
</organism>
<proteinExistence type="predicted"/>
<dbReference type="RefSeq" id="WP_133320883.1">
    <property type="nucleotide sequence ID" value="NZ_SMTF01000002.1"/>
</dbReference>
<name>A0A4R5U1L6_9GAMM</name>
<reference evidence="2 3" key="1">
    <citation type="submission" date="2019-03" db="EMBL/GenBank/DDBJ databases">
        <title>Luteimonas zhaokaii sp.nov., isolated from the rectal contents of Plateau pika in Yushu, Qinghai Province, China.</title>
        <authorList>
            <person name="Zhang G."/>
        </authorList>
    </citation>
    <scope>NUCLEOTIDE SEQUENCE [LARGE SCALE GENOMIC DNA]</scope>
    <source>
        <strain evidence="2 3">B9</strain>
    </source>
</reference>
<feature type="transmembrane region" description="Helical" evidence="1">
    <location>
        <begin position="12"/>
        <end position="32"/>
    </location>
</feature>
<keyword evidence="1" id="KW-0812">Transmembrane</keyword>
<gene>
    <name evidence="2" type="ORF">E2F46_04545</name>
</gene>
<keyword evidence="1" id="KW-0472">Membrane</keyword>
<evidence type="ECO:0000313" key="2">
    <source>
        <dbReference type="EMBL" id="TDK27464.1"/>
    </source>
</evidence>
<keyword evidence="1" id="KW-1133">Transmembrane helix</keyword>
<dbReference type="EMBL" id="SMTF01000002">
    <property type="protein sequence ID" value="TDK27464.1"/>
    <property type="molecule type" value="Genomic_DNA"/>
</dbReference>
<comment type="caution">
    <text evidence="2">The sequence shown here is derived from an EMBL/GenBank/DDBJ whole genome shotgun (WGS) entry which is preliminary data.</text>
</comment>
<evidence type="ECO:0000313" key="3">
    <source>
        <dbReference type="Proteomes" id="UP000294796"/>
    </source>
</evidence>
<sequence length="60" mass="6292">MATTRIHDAATGLGSSGIVKAALVAGAVLLLWRAARGLRDLGWAAFGLGMAAYWTGFWPF</sequence>
<evidence type="ECO:0000256" key="1">
    <source>
        <dbReference type="SAM" id="Phobius"/>
    </source>
</evidence>
<dbReference type="AlphaFoldDB" id="A0A4R5U1L6"/>
<accession>A0A4R5U1L6</accession>